<feature type="transmembrane region" description="Helical" evidence="1">
    <location>
        <begin position="38"/>
        <end position="61"/>
    </location>
</feature>
<dbReference type="Proteomes" id="UP001500713">
    <property type="component" value="Unassembled WGS sequence"/>
</dbReference>
<dbReference type="RefSeq" id="WP_343757439.1">
    <property type="nucleotide sequence ID" value="NZ_BAAAEM010000002.1"/>
</dbReference>
<dbReference type="InterPro" id="IPR007383">
    <property type="entry name" value="DUF445"/>
</dbReference>
<name>A0ABN1A075_9SPHN</name>
<protein>
    <submittedName>
        <fullName evidence="2">DUF445 domain-containing protein</fullName>
    </submittedName>
</protein>
<reference evidence="2 3" key="1">
    <citation type="journal article" date="2019" name="Int. J. Syst. Evol. Microbiol.">
        <title>The Global Catalogue of Microorganisms (GCM) 10K type strain sequencing project: providing services to taxonomists for standard genome sequencing and annotation.</title>
        <authorList>
            <consortium name="The Broad Institute Genomics Platform"/>
            <consortium name="The Broad Institute Genome Sequencing Center for Infectious Disease"/>
            <person name="Wu L."/>
            <person name="Ma J."/>
        </authorList>
    </citation>
    <scope>NUCLEOTIDE SEQUENCE [LARGE SCALE GENOMIC DNA]</scope>
    <source>
        <strain evidence="2 3">JCM 14162</strain>
    </source>
</reference>
<feature type="transmembrane region" description="Helical" evidence="1">
    <location>
        <begin position="7"/>
        <end position="26"/>
    </location>
</feature>
<comment type="caution">
    <text evidence="2">The sequence shown here is derived from an EMBL/GenBank/DDBJ whole genome shotgun (WGS) entry which is preliminary data.</text>
</comment>
<evidence type="ECO:0000313" key="2">
    <source>
        <dbReference type="EMBL" id="GAA0464370.1"/>
    </source>
</evidence>
<proteinExistence type="predicted"/>
<keyword evidence="3" id="KW-1185">Reference proteome</keyword>
<evidence type="ECO:0000256" key="1">
    <source>
        <dbReference type="SAM" id="Phobius"/>
    </source>
</evidence>
<dbReference type="PANTHER" id="PTHR38442">
    <property type="entry name" value="INNER MEMBRANE PROTEIN-RELATED"/>
    <property type="match status" value="1"/>
</dbReference>
<dbReference type="PANTHER" id="PTHR38442:SF1">
    <property type="entry name" value="INNER MEMBRANE PROTEIN"/>
    <property type="match status" value="1"/>
</dbReference>
<gene>
    <name evidence="2" type="ORF">GCM10009096_01060</name>
</gene>
<accession>A0ABN1A075</accession>
<dbReference type="Pfam" id="PF04286">
    <property type="entry name" value="DUF445"/>
    <property type="match status" value="1"/>
</dbReference>
<keyword evidence="1" id="KW-1133">Transmembrane helix</keyword>
<organism evidence="2 3">
    <name type="scientific">Parasphingorhabdus litoris</name>
    <dbReference type="NCBI Taxonomy" id="394733"/>
    <lineage>
        <taxon>Bacteria</taxon>
        <taxon>Pseudomonadati</taxon>
        <taxon>Pseudomonadota</taxon>
        <taxon>Alphaproteobacteria</taxon>
        <taxon>Sphingomonadales</taxon>
        <taxon>Sphingomonadaceae</taxon>
        <taxon>Parasphingorhabdus</taxon>
    </lineage>
</organism>
<sequence length="409" mass="45197">MNNAGRDMKIIATGLLVLMAVIYFTSRTFEEVHPAIGFVRAFAEAAMIGGIADWFAVTALFRHPMGLPIPHTAIIPRNKDRIGDTLANFLKNNFLVSRIVAQRMHGVDLAGGVGRFLKSPSGGEGRLRMGASRLIGDIIGSLDQDRLGSMFKGAVKTQAKELDLATPMGQILESVMAENRHGPLIDSTIKWAYRTLDANEYVIRAIVHDRANTVMRWTGLDDRLANEVVDGLYKLLADMATDPEHPVRAKTEESLVQLAQELKSDPALRQRVNEWKLEMIENPAIANWIDGMWESGREALLKASRDPEAAMAGHFGDALMQLGSSLQKDPLLNRQLNRFARRAVAGVVASYGDNIVKLVSETIRGWDAQTITDRVENAVGRDLQYIRVNGTLVGGLVGVMLHLLNHWIY</sequence>
<keyword evidence="1" id="KW-0812">Transmembrane</keyword>
<evidence type="ECO:0000313" key="3">
    <source>
        <dbReference type="Proteomes" id="UP001500713"/>
    </source>
</evidence>
<dbReference type="EMBL" id="BAAAEM010000002">
    <property type="protein sequence ID" value="GAA0464370.1"/>
    <property type="molecule type" value="Genomic_DNA"/>
</dbReference>
<keyword evidence="1" id="KW-0472">Membrane</keyword>